<dbReference type="eggNOG" id="COG0235">
    <property type="taxonomic scope" value="Bacteria"/>
</dbReference>
<keyword evidence="1" id="KW-0479">Metal-binding</keyword>
<proteinExistence type="predicted"/>
<keyword evidence="2" id="KW-0456">Lyase</keyword>
<gene>
    <name evidence="4" type="ORF">OFBG_01670</name>
</gene>
<dbReference type="Pfam" id="PF00596">
    <property type="entry name" value="Aldolase_II"/>
    <property type="match status" value="1"/>
</dbReference>
<organism evidence="4 5">
    <name type="scientific">Oxalobacter formigenes OXCC13</name>
    <dbReference type="NCBI Taxonomy" id="556269"/>
    <lineage>
        <taxon>Bacteria</taxon>
        <taxon>Pseudomonadati</taxon>
        <taxon>Pseudomonadota</taxon>
        <taxon>Betaproteobacteria</taxon>
        <taxon>Burkholderiales</taxon>
        <taxon>Oxalobacteraceae</taxon>
        <taxon>Oxalobacter</taxon>
    </lineage>
</organism>
<name>C3XBR6_OXAFO</name>
<evidence type="ECO:0000313" key="5">
    <source>
        <dbReference type="Proteomes" id="UP000005089"/>
    </source>
</evidence>
<sequence length="226" mass="25010">MATRSVSLSGTDKEKASQIVEASQRLVSIGMNRGSCGNISARCETTFKGSDSFLVTPSGIDPEKMTPESICLMNMSGETVEGGKPSSEWRMHRDIYDSRPEIHAIMHTHSPFATTLACLQLEVPPFHYMIAVTGGNTIPCAPYALFGSQELSDSALDCLENRYACLLAHHGMLALGHNLEHAMAIAIEVESLCEQYWRILQTGHLKILSEKQMSAVHEKFRDYFKK</sequence>
<evidence type="ECO:0000313" key="4">
    <source>
        <dbReference type="EMBL" id="EEO30642.1"/>
    </source>
</evidence>
<dbReference type="HOGENOM" id="CLU_006033_3_0_4"/>
<dbReference type="SUPFAM" id="SSF53639">
    <property type="entry name" value="AraD/HMP-PK domain-like"/>
    <property type="match status" value="1"/>
</dbReference>
<dbReference type="PANTHER" id="PTHR22789:SF0">
    <property type="entry name" value="3-OXO-TETRONATE 4-PHOSPHATE DECARBOXYLASE-RELATED"/>
    <property type="match status" value="1"/>
</dbReference>
<dbReference type="GO" id="GO:0019323">
    <property type="term" value="P:pentose catabolic process"/>
    <property type="evidence" value="ECO:0007669"/>
    <property type="project" value="TreeGrafter"/>
</dbReference>
<dbReference type="InterPro" id="IPR036409">
    <property type="entry name" value="Aldolase_II/adducin_N_sf"/>
</dbReference>
<evidence type="ECO:0000256" key="2">
    <source>
        <dbReference type="ARBA" id="ARBA00023239"/>
    </source>
</evidence>
<keyword evidence="5" id="KW-1185">Reference proteome</keyword>
<dbReference type="AlphaFoldDB" id="C3XBR6"/>
<reference evidence="4 5" key="1">
    <citation type="submission" date="2009-02" db="EMBL/GenBank/DDBJ databases">
        <title>The Genome Sequence of Oxalobacter formigenes OXCC13.</title>
        <authorList>
            <consortium name="The Broad Institute Genome Sequencing Platform"/>
            <person name="Ward D."/>
            <person name="Young S.K."/>
            <person name="Kodira C.D."/>
            <person name="Zeng Q."/>
            <person name="Koehrsen M."/>
            <person name="Alvarado L."/>
            <person name="Berlin A."/>
            <person name="Borenstein D."/>
            <person name="Chen Z."/>
            <person name="Engels R."/>
            <person name="Freedman E."/>
            <person name="Gellesch M."/>
            <person name="Goldberg J."/>
            <person name="Griggs A."/>
            <person name="Gujja S."/>
            <person name="Heiman D."/>
            <person name="Hepburn T."/>
            <person name="Howarth C."/>
            <person name="Jen D."/>
            <person name="Larson L."/>
            <person name="Lewis B."/>
            <person name="Mehta T."/>
            <person name="Park D."/>
            <person name="Pearson M."/>
            <person name="Roberts A."/>
            <person name="Saif S."/>
            <person name="Shea T."/>
            <person name="Shenoy N."/>
            <person name="Sisk P."/>
            <person name="Stolte C."/>
            <person name="Sykes S."/>
            <person name="Walk T."/>
            <person name="White J."/>
            <person name="Yandava C."/>
            <person name="Allison M.J."/>
            <person name="Lander E."/>
            <person name="Nusbaum C."/>
            <person name="Galagan J."/>
            <person name="Birren B."/>
        </authorList>
    </citation>
    <scope>NUCLEOTIDE SEQUENCE [LARGE SCALE GENOMIC DNA]</scope>
    <source>
        <strain evidence="4 5">OXCC13</strain>
    </source>
</reference>
<dbReference type="GeneID" id="77134330"/>
<dbReference type="GO" id="GO:0046872">
    <property type="term" value="F:metal ion binding"/>
    <property type="evidence" value="ECO:0007669"/>
    <property type="project" value="UniProtKB-KW"/>
</dbReference>
<dbReference type="Proteomes" id="UP000005089">
    <property type="component" value="Unassembled WGS sequence"/>
</dbReference>
<dbReference type="Gene3D" id="3.40.225.10">
    <property type="entry name" value="Class II aldolase/adducin N-terminal domain"/>
    <property type="match status" value="1"/>
</dbReference>
<dbReference type="OrthoDB" id="5500703at2"/>
<dbReference type="GO" id="GO:0005829">
    <property type="term" value="C:cytosol"/>
    <property type="evidence" value="ECO:0007669"/>
    <property type="project" value="TreeGrafter"/>
</dbReference>
<protein>
    <submittedName>
        <fullName evidence="4">Putative L-ribulose-5-phosphate 4-epimerase</fullName>
    </submittedName>
</protein>
<evidence type="ECO:0000256" key="1">
    <source>
        <dbReference type="ARBA" id="ARBA00022723"/>
    </source>
</evidence>
<feature type="domain" description="Class II aldolase/adducin N-terminal" evidence="3">
    <location>
        <begin position="17"/>
        <end position="197"/>
    </location>
</feature>
<dbReference type="PANTHER" id="PTHR22789">
    <property type="entry name" value="FUCULOSE PHOSPHATE ALDOLASE"/>
    <property type="match status" value="1"/>
</dbReference>
<dbReference type="InterPro" id="IPR001303">
    <property type="entry name" value="Aldolase_II/adducin_N"/>
</dbReference>
<dbReference type="GO" id="GO:0016832">
    <property type="term" value="F:aldehyde-lyase activity"/>
    <property type="evidence" value="ECO:0007669"/>
    <property type="project" value="TreeGrafter"/>
</dbReference>
<evidence type="ECO:0000259" key="3">
    <source>
        <dbReference type="SMART" id="SM01007"/>
    </source>
</evidence>
<dbReference type="InterPro" id="IPR050197">
    <property type="entry name" value="Aldolase_class_II_sugar_metab"/>
</dbReference>
<dbReference type="RefSeq" id="WP_005881982.1">
    <property type="nucleotide sequence ID" value="NZ_CP019430.1"/>
</dbReference>
<accession>C3XBR6</accession>
<dbReference type="EMBL" id="GG658170">
    <property type="protein sequence ID" value="EEO30642.1"/>
    <property type="molecule type" value="Genomic_DNA"/>
</dbReference>
<dbReference type="STRING" id="847.BRW83_0422"/>
<dbReference type="SMART" id="SM01007">
    <property type="entry name" value="Aldolase_II"/>
    <property type="match status" value="1"/>
</dbReference>